<gene>
    <name evidence="1" type="ORF">C0039_19440</name>
</gene>
<accession>A0A2N5WXF4</accession>
<evidence type="ECO:0000313" key="2">
    <source>
        <dbReference type="Proteomes" id="UP000235005"/>
    </source>
</evidence>
<protein>
    <submittedName>
        <fullName evidence="1">Uncharacterized protein</fullName>
    </submittedName>
</protein>
<name>A0A2N5WXF4_9GAMM</name>
<evidence type="ECO:0000313" key="1">
    <source>
        <dbReference type="EMBL" id="PLW66910.1"/>
    </source>
</evidence>
<comment type="caution">
    <text evidence="1">The sequence shown here is derived from an EMBL/GenBank/DDBJ whole genome shotgun (WGS) entry which is preliminary data.</text>
</comment>
<dbReference type="Proteomes" id="UP000235005">
    <property type="component" value="Unassembled WGS sequence"/>
</dbReference>
<dbReference type="OrthoDB" id="1880051at2"/>
<organism evidence="1 2">
    <name type="scientific">Pseudohalioglobus lutimaris</name>
    <dbReference type="NCBI Taxonomy" id="1737061"/>
    <lineage>
        <taxon>Bacteria</taxon>
        <taxon>Pseudomonadati</taxon>
        <taxon>Pseudomonadota</taxon>
        <taxon>Gammaproteobacteria</taxon>
        <taxon>Cellvibrionales</taxon>
        <taxon>Halieaceae</taxon>
        <taxon>Pseudohalioglobus</taxon>
    </lineage>
</organism>
<keyword evidence="2" id="KW-1185">Reference proteome</keyword>
<reference evidence="1 2" key="1">
    <citation type="submission" date="2018-01" db="EMBL/GenBank/DDBJ databases">
        <title>The draft genome sequence of Halioglobus lutimaris HF004.</title>
        <authorList>
            <person name="Du Z.-J."/>
            <person name="Shi M.-J."/>
        </authorList>
    </citation>
    <scope>NUCLEOTIDE SEQUENCE [LARGE SCALE GENOMIC DNA]</scope>
    <source>
        <strain evidence="1 2">HF004</strain>
    </source>
</reference>
<dbReference type="AlphaFoldDB" id="A0A2N5WXF4"/>
<sequence>MGEPTEQDAKMSRKDRIHQHISDIGIEILEFIQEREAHYAERWVPASEIKGTLELNFVAVPKANKQYGEKGWLFAIVARQLEDKGLVEFSKQGSRSFYRSSNSDSK</sequence>
<proteinExistence type="predicted"/>
<dbReference type="EMBL" id="PKUS01000042">
    <property type="protein sequence ID" value="PLW66910.1"/>
    <property type="molecule type" value="Genomic_DNA"/>
</dbReference>